<dbReference type="SUPFAM" id="SSF55729">
    <property type="entry name" value="Acyl-CoA N-acyltransferases (Nat)"/>
    <property type="match status" value="1"/>
</dbReference>
<gene>
    <name evidence="2" type="ORF">DC3_19740</name>
</gene>
<dbReference type="InterPro" id="IPR051531">
    <property type="entry name" value="N-acetyltransferase"/>
</dbReference>
<dbReference type="AlphaFoldDB" id="A0A511N0J6"/>
<evidence type="ECO:0000313" key="3">
    <source>
        <dbReference type="Proteomes" id="UP000321306"/>
    </source>
</evidence>
<dbReference type="Pfam" id="PF13302">
    <property type="entry name" value="Acetyltransf_3"/>
    <property type="match status" value="1"/>
</dbReference>
<dbReference type="GO" id="GO:0016747">
    <property type="term" value="F:acyltransferase activity, transferring groups other than amino-acyl groups"/>
    <property type="evidence" value="ECO:0007669"/>
    <property type="project" value="InterPro"/>
</dbReference>
<dbReference type="RefSeq" id="WP_146884155.1">
    <property type="nucleotide sequence ID" value="NZ_BJXB01000007.1"/>
</dbReference>
<dbReference type="PANTHER" id="PTHR43792">
    <property type="entry name" value="GNAT FAMILY, PUTATIVE (AFU_ORTHOLOGUE AFUA_3G00765)-RELATED-RELATED"/>
    <property type="match status" value="1"/>
</dbReference>
<comment type="caution">
    <text evidence="2">The sequence shown here is derived from an EMBL/GenBank/DDBJ whole genome shotgun (WGS) entry which is preliminary data.</text>
</comment>
<protein>
    <submittedName>
        <fullName evidence="2">N-acetyltransferase</fullName>
    </submittedName>
</protein>
<proteinExistence type="predicted"/>
<evidence type="ECO:0000313" key="2">
    <source>
        <dbReference type="EMBL" id="GEM46339.1"/>
    </source>
</evidence>
<keyword evidence="3" id="KW-1185">Reference proteome</keyword>
<dbReference type="InterPro" id="IPR000182">
    <property type="entry name" value="GNAT_dom"/>
</dbReference>
<dbReference type="EMBL" id="BJXB01000007">
    <property type="protein sequence ID" value="GEM46339.1"/>
    <property type="molecule type" value="Genomic_DNA"/>
</dbReference>
<dbReference type="PROSITE" id="PS51186">
    <property type="entry name" value="GNAT"/>
    <property type="match status" value="1"/>
</dbReference>
<sequence>MNILPTLHSRRLLLRQRSVQDLPGLISMGMDPEVMRFIGDGTLPDPDEHRDVLLSRIERDFGEGLGYWSVFPANDPYGFLGWVYLIPFPGSTDLQVGYRFRSDNWGKGYATEAAGRVVQHALEDLKVREVFAVIDPENVPSRKVIERLGFRPVGERYTYGKNHQLFHTTAVPAWSAEHPISAPADSPDRVQNP</sequence>
<dbReference type="InterPro" id="IPR016181">
    <property type="entry name" value="Acyl_CoA_acyltransferase"/>
</dbReference>
<dbReference type="PANTHER" id="PTHR43792:SF16">
    <property type="entry name" value="N-ACETYLTRANSFERASE DOMAIN-CONTAINING PROTEIN"/>
    <property type="match status" value="1"/>
</dbReference>
<feature type="domain" description="N-acetyltransferase" evidence="1">
    <location>
        <begin position="12"/>
        <end position="181"/>
    </location>
</feature>
<dbReference type="Proteomes" id="UP000321306">
    <property type="component" value="Unassembled WGS sequence"/>
</dbReference>
<dbReference type="Gene3D" id="3.40.630.30">
    <property type="match status" value="1"/>
</dbReference>
<name>A0A511N0J6_DEIC1</name>
<evidence type="ECO:0000259" key="1">
    <source>
        <dbReference type="PROSITE" id="PS51186"/>
    </source>
</evidence>
<keyword evidence="2" id="KW-0808">Transferase</keyword>
<dbReference type="OrthoDB" id="2636883at2"/>
<organism evidence="2 3">
    <name type="scientific">Deinococcus cellulosilyticus (strain DSM 18568 / NBRC 106333 / KACC 11606 / 5516J-15)</name>
    <dbReference type="NCBI Taxonomy" id="1223518"/>
    <lineage>
        <taxon>Bacteria</taxon>
        <taxon>Thermotogati</taxon>
        <taxon>Deinococcota</taxon>
        <taxon>Deinococci</taxon>
        <taxon>Deinococcales</taxon>
        <taxon>Deinococcaceae</taxon>
        <taxon>Deinococcus</taxon>
    </lineage>
</organism>
<accession>A0A511N0J6</accession>
<reference evidence="2 3" key="1">
    <citation type="submission" date="2019-07" db="EMBL/GenBank/DDBJ databases">
        <title>Whole genome shotgun sequence of Deinococcus cellulosilyticus NBRC 106333.</title>
        <authorList>
            <person name="Hosoyama A."/>
            <person name="Uohara A."/>
            <person name="Ohji S."/>
            <person name="Ichikawa N."/>
        </authorList>
    </citation>
    <scope>NUCLEOTIDE SEQUENCE [LARGE SCALE GENOMIC DNA]</scope>
    <source>
        <strain evidence="2 3">NBRC 106333</strain>
    </source>
</reference>